<dbReference type="Proteomes" id="UP000830055">
    <property type="component" value="Chromosome"/>
</dbReference>
<gene>
    <name evidence="1" type="ORF">DPPLL_30720</name>
</gene>
<organism evidence="1 2">
    <name type="scientific">Desulfofustis limnaeus</name>
    <dbReference type="NCBI Taxonomy" id="2740163"/>
    <lineage>
        <taxon>Bacteria</taxon>
        <taxon>Pseudomonadati</taxon>
        <taxon>Thermodesulfobacteriota</taxon>
        <taxon>Desulfobulbia</taxon>
        <taxon>Desulfobulbales</taxon>
        <taxon>Desulfocapsaceae</taxon>
        <taxon>Desulfofustis</taxon>
    </lineage>
</organism>
<evidence type="ECO:0000313" key="2">
    <source>
        <dbReference type="Proteomes" id="UP000830055"/>
    </source>
</evidence>
<dbReference type="Pfam" id="PF09956">
    <property type="entry name" value="Phage_cement_2"/>
    <property type="match status" value="2"/>
</dbReference>
<protein>
    <recommendedName>
        <fullName evidence="3">DUF2190 family protein</fullName>
    </recommendedName>
</protein>
<evidence type="ECO:0000313" key="1">
    <source>
        <dbReference type="EMBL" id="BDD88707.1"/>
    </source>
</evidence>
<sequence>MAQNYRQAGAVMPWTNGTGAAVAAGDVVAVGALVGVALGDIANGATGQVALDGVWELPKAAALEIDQGDLVYWDADDEAITKTSAGNTLAGAAFIGAAAAAATVRVKLMPAVTVETYVPEDSYVTWTNGTGSDVDEGDVVVIGALVGVADADIASTAEGTVTIAGIATLPKNTELAIDQGDVVYWDAGDGELNKTAEGNTRAGIAVAGALAAAATVEIKLNA</sequence>
<evidence type="ECO:0008006" key="3">
    <source>
        <dbReference type="Google" id="ProtNLM"/>
    </source>
</evidence>
<accession>A0ABN6MCA4</accession>
<reference evidence="1 2" key="1">
    <citation type="submission" date="2022-01" db="EMBL/GenBank/DDBJ databases">
        <title>Desulfofustis limnae sp. nov., a novel mesophilic sulfate-reducing bacterium isolated from marsh soil.</title>
        <authorList>
            <person name="Watanabe M."/>
            <person name="Takahashi A."/>
            <person name="Kojima H."/>
            <person name="Fukui M."/>
        </authorList>
    </citation>
    <scope>NUCLEOTIDE SEQUENCE [LARGE SCALE GENOMIC DNA]</scope>
    <source>
        <strain evidence="1 2">PPLL</strain>
    </source>
</reference>
<dbReference type="InterPro" id="IPR011231">
    <property type="entry name" value="Phage_VT1-Sakai_H0018"/>
</dbReference>
<name>A0ABN6MCA4_9BACT</name>
<dbReference type="RefSeq" id="WP_284152041.1">
    <property type="nucleotide sequence ID" value="NZ_AP025516.1"/>
</dbReference>
<dbReference type="EMBL" id="AP025516">
    <property type="protein sequence ID" value="BDD88707.1"/>
    <property type="molecule type" value="Genomic_DNA"/>
</dbReference>
<keyword evidence="2" id="KW-1185">Reference proteome</keyword>
<proteinExistence type="predicted"/>